<dbReference type="EMBL" id="AP003740">
    <property type="protein sequence ID" value="BAC79521.1"/>
    <property type="molecule type" value="Genomic_DNA"/>
</dbReference>
<protein>
    <submittedName>
        <fullName evidence="2">Uncharacterized protein</fullName>
    </submittedName>
</protein>
<dbReference type="EMBL" id="AP004572">
    <property type="protein sequence ID" value="BAC10225.1"/>
    <property type="molecule type" value="Genomic_DNA"/>
</dbReference>
<keyword evidence="1" id="KW-0472">Membrane</keyword>
<dbReference type="AlphaFoldDB" id="Q8LH71"/>
<reference evidence="2" key="2">
    <citation type="submission" date="2001-12" db="EMBL/GenBank/DDBJ databases">
        <title>Oryza sativa nipponbare(GA3) genomic DNA, chromosome 7, PAC clone:P0668C05.</title>
        <authorList>
            <person name="Sasaki T."/>
            <person name="Matsumoto T."/>
            <person name="Yamamoto K."/>
        </authorList>
    </citation>
    <scope>NUCLEOTIDE SEQUENCE</scope>
</reference>
<evidence type="ECO:0000313" key="4">
    <source>
        <dbReference type="Proteomes" id="UP000000763"/>
    </source>
</evidence>
<evidence type="ECO:0000313" key="3">
    <source>
        <dbReference type="EMBL" id="BAC79521.1"/>
    </source>
</evidence>
<proteinExistence type="predicted"/>
<name>Q8LH71_ORYSJ</name>
<dbReference type="Proteomes" id="UP000000763">
    <property type="component" value="Chromosome 7"/>
</dbReference>
<reference evidence="3" key="1">
    <citation type="submission" date="2001-06" db="EMBL/GenBank/DDBJ databases">
        <title>Oryza sativa nipponbare(GA3) genomic DNA, chromosome 7, BAC clone:OJ1118_B03.</title>
        <authorList>
            <person name="Sasaki T."/>
            <person name="Matsumoto T."/>
            <person name="Yamamoto K."/>
        </authorList>
    </citation>
    <scope>NUCLEOTIDE SEQUENCE</scope>
</reference>
<accession>Q8LH71</accession>
<gene>
    <name evidence="2" type="primary">P0668C05.116</name>
    <name evidence="3" type="synonym">OJ1118_B03.125</name>
</gene>
<keyword evidence="1" id="KW-1133">Transmembrane helix</keyword>
<evidence type="ECO:0000256" key="1">
    <source>
        <dbReference type="SAM" id="Phobius"/>
    </source>
</evidence>
<reference evidence="4" key="4">
    <citation type="journal article" date="2008" name="Nucleic Acids Res.">
        <title>The rice annotation project database (RAP-DB): 2008 update.</title>
        <authorList>
            <consortium name="The rice annotation project (RAP)"/>
        </authorList>
    </citation>
    <scope>GENOME REANNOTATION</scope>
    <source>
        <strain evidence="4">cv. Nipponbare</strain>
    </source>
</reference>
<feature type="transmembrane region" description="Helical" evidence="1">
    <location>
        <begin position="44"/>
        <end position="63"/>
    </location>
</feature>
<organism evidence="2 4">
    <name type="scientific">Oryza sativa subsp. japonica</name>
    <name type="common">Rice</name>
    <dbReference type="NCBI Taxonomy" id="39947"/>
    <lineage>
        <taxon>Eukaryota</taxon>
        <taxon>Viridiplantae</taxon>
        <taxon>Streptophyta</taxon>
        <taxon>Embryophyta</taxon>
        <taxon>Tracheophyta</taxon>
        <taxon>Spermatophyta</taxon>
        <taxon>Magnoliopsida</taxon>
        <taxon>Liliopsida</taxon>
        <taxon>Poales</taxon>
        <taxon>Poaceae</taxon>
        <taxon>BOP clade</taxon>
        <taxon>Oryzoideae</taxon>
        <taxon>Oryzeae</taxon>
        <taxon>Oryzinae</taxon>
        <taxon>Oryza</taxon>
        <taxon>Oryza sativa</taxon>
    </lineage>
</organism>
<sequence>MSAPGAGAAAAAVSGDGALGARAFANFNIDRGSSALQSSGGPFSGYVSLLLSFIPLFVLLVALRSWYVHDAYGTLYQPL</sequence>
<evidence type="ECO:0000313" key="2">
    <source>
        <dbReference type="EMBL" id="BAC10225.1"/>
    </source>
</evidence>
<keyword evidence="1" id="KW-0812">Transmembrane</keyword>
<reference evidence="4" key="3">
    <citation type="journal article" date="2005" name="Nature">
        <title>The map-based sequence of the rice genome.</title>
        <authorList>
            <consortium name="International rice genome sequencing project (IRGSP)"/>
            <person name="Matsumoto T."/>
            <person name="Wu J."/>
            <person name="Kanamori H."/>
            <person name="Katayose Y."/>
            <person name="Fujisawa M."/>
            <person name="Namiki N."/>
            <person name="Mizuno H."/>
            <person name="Yamamoto K."/>
            <person name="Antonio B.A."/>
            <person name="Baba T."/>
            <person name="Sakata K."/>
            <person name="Nagamura Y."/>
            <person name="Aoki H."/>
            <person name="Arikawa K."/>
            <person name="Arita K."/>
            <person name="Bito T."/>
            <person name="Chiden Y."/>
            <person name="Fujitsuka N."/>
            <person name="Fukunaka R."/>
            <person name="Hamada M."/>
            <person name="Harada C."/>
            <person name="Hayashi A."/>
            <person name="Hijishita S."/>
            <person name="Honda M."/>
            <person name="Hosokawa S."/>
            <person name="Ichikawa Y."/>
            <person name="Idonuma A."/>
            <person name="Iijima M."/>
            <person name="Ikeda M."/>
            <person name="Ikeno M."/>
            <person name="Ito K."/>
            <person name="Ito S."/>
            <person name="Ito T."/>
            <person name="Ito Y."/>
            <person name="Ito Y."/>
            <person name="Iwabuchi A."/>
            <person name="Kamiya K."/>
            <person name="Karasawa W."/>
            <person name="Kurita K."/>
            <person name="Katagiri S."/>
            <person name="Kikuta A."/>
            <person name="Kobayashi H."/>
            <person name="Kobayashi N."/>
            <person name="Machita K."/>
            <person name="Maehara T."/>
            <person name="Masukawa M."/>
            <person name="Mizubayashi T."/>
            <person name="Mukai Y."/>
            <person name="Nagasaki H."/>
            <person name="Nagata Y."/>
            <person name="Naito S."/>
            <person name="Nakashima M."/>
            <person name="Nakama Y."/>
            <person name="Nakamichi Y."/>
            <person name="Nakamura M."/>
            <person name="Meguro A."/>
            <person name="Negishi M."/>
            <person name="Ohta I."/>
            <person name="Ohta T."/>
            <person name="Okamoto M."/>
            <person name="Ono N."/>
            <person name="Saji S."/>
            <person name="Sakaguchi M."/>
            <person name="Sakai K."/>
            <person name="Shibata M."/>
            <person name="Shimokawa T."/>
            <person name="Song J."/>
            <person name="Takazaki Y."/>
            <person name="Terasawa K."/>
            <person name="Tsugane M."/>
            <person name="Tsuji K."/>
            <person name="Ueda S."/>
            <person name="Waki K."/>
            <person name="Yamagata H."/>
            <person name="Yamamoto M."/>
            <person name="Yamamoto S."/>
            <person name="Yamane H."/>
            <person name="Yoshiki S."/>
            <person name="Yoshihara R."/>
            <person name="Yukawa K."/>
            <person name="Zhong H."/>
            <person name="Yano M."/>
            <person name="Yuan Q."/>
            <person name="Ouyang S."/>
            <person name="Liu J."/>
            <person name="Jones K.M."/>
            <person name="Gansberger K."/>
            <person name="Moffat K."/>
            <person name="Hill J."/>
            <person name="Bera J."/>
            <person name="Fadrosh D."/>
            <person name="Jin S."/>
            <person name="Johri S."/>
            <person name="Kim M."/>
            <person name="Overton L."/>
            <person name="Reardon M."/>
            <person name="Tsitrin T."/>
            <person name="Vuong H."/>
            <person name="Weaver B."/>
            <person name="Ciecko A."/>
            <person name="Tallon L."/>
            <person name="Jackson J."/>
            <person name="Pai G."/>
            <person name="Aken S.V."/>
            <person name="Utterback T."/>
            <person name="Reidmuller S."/>
            <person name="Feldblyum T."/>
            <person name="Hsiao J."/>
            <person name="Zismann V."/>
            <person name="Iobst S."/>
            <person name="de Vazeille A.R."/>
            <person name="Buell C.R."/>
            <person name="Ying K."/>
            <person name="Li Y."/>
            <person name="Lu T."/>
            <person name="Huang Y."/>
            <person name="Zhao Q."/>
            <person name="Feng Q."/>
            <person name="Zhang L."/>
            <person name="Zhu J."/>
            <person name="Weng Q."/>
            <person name="Mu J."/>
            <person name="Lu Y."/>
            <person name="Fan D."/>
            <person name="Liu Y."/>
            <person name="Guan J."/>
            <person name="Zhang Y."/>
            <person name="Yu S."/>
            <person name="Liu X."/>
            <person name="Zhang Y."/>
            <person name="Hong G."/>
            <person name="Han B."/>
            <person name="Choisne N."/>
            <person name="Demange N."/>
            <person name="Orjeda G."/>
            <person name="Samain S."/>
            <person name="Cattolico L."/>
            <person name="Pelletier E."/>
            <person name="Couloux A."/>
            <person name="Segurens B."/>
            <person name="Wincker P."/>
            <person name="D'Hont A."/>
            <person name="Scarpelli C."/>
            <person name="Weissenbach J."/>
            <person name="Salanoubat M."/>
            <person name="Quetier F."/>
            <person name="Yu Y."/>
            <person name="Kim H.R."/>
            <person name="Rambo T."/>
            <person name="Currie J."/>
            <person name="Collura K."/>
            <person name="Luo M."/>
            <person name="Yang T."/>
            <person name="Ammiraju J.S.S."/>
            <person name="Engler F."/>
            <person name="Soderlund C."/>
            <person name="Wing R.A."/>
            <person name="Palmer L.E."/>
            <person name="de la Bastide M."/>
            <person name="Spiegel L."/>
            <person name="Nascimento L."/>
            <person name="Zutavern T."/>
            <person name="O'Shaughnessy A."/>
            <person name="Dike S."/>
            <person name="Dedhia N."/>
            <person name="Preston R."/>
            <person name="Balija V."/>
            <person name="McCombie W.R."/>
            <person name="Chow T."/>
            <person name="Chen H."/>
            <person name="Chung M."/>
            <person name="Chen C."/>
            <person name="Shaw J."/>
            <person name="Wu H."/>
            <person name="Hsiao K."/>
            <person name="Chao Y."/>
            <person name="Chu M."/>
            <person name="Cheng C."/>
            <person name="Hour A."/>
            <person name="Lee P."/>
            <person name="Lin S."/>
            <person name="Lin Y."/>
            <person name="Liou J."/>
            <person name="Liu S."/>
            <person name="Hsing Y."/>
            <person name="Raghuvanshi S."/>
            <person name="Mohanty A."/>
            <person name="Bharti A.K."/>
            <person name="Gaur A."/>
            <person name="Gupta V."/>
            <person name="Kumar D."/>
            <person name="Ravi V."/>
            <person name="Vij S."/>
            <person name="Kapur A."/>
            <person name="Khurana P."/>
            <person name="Khurana P."/>
            <person name="Khurana J.P."/>
            <person name="Tyagi A.K."/>
            <person name="Gaikwad K."/>
            <person name="Singh A."/>
            <person name="Dalal V."/>
            <person name="Srivastava S."/>
            <person name="Dixit A."/>
            <person name="Pal A.K."/>
            <person name="Ghazi I.A."/>
            <person name="Yadav M."/>
            <person name="Pandit A."/>
            <person name="Bhargava A."/>
            <person name="Sureshbabu K."/>
            <person name="Batra K."/>
            <person name="Sharma T.R."/>
            <person name="Mohapatra T."/>
            <person name="Singh N.K."/>
            <person name="Messing J."/>
            <person name="Nelson A.B."/>
            <person name="Fuks G."/>
            <person name="Kavchok S."/>
            <person name="Keizer G."/>
            <person name="Linton E."/>
            <person name="Llaca V."/>
            <person name="Song R."/>
            <person name="Tanyolac B."/>
            <person name="Young S."/>
            <person name="Ho-Il K."/>
            <person name="Hahn J.H."/>
            <person name="Sangsakoo G."/>
            <person name="Vanavichit A."/>
            <person name="de Mattos Luiz.A.T."/>
            <person name="Zimmer P.D."/>
            <person name="Malone G."/>
            <person name="Dellagostin O."/>
            <person name="de Oliveira A.C."/>
            <person name="Bevan M."/>
            <person name="Bancroft I."/>
            <person name="Minx P."/>
            <person name="Cordum H."/>
            <person name="Wilson R."/>
            <person name="Cheng Z."/>
            <person name="Jin W."/>
            <person name="Jiang J."/>
            <person name="Leong S.A."/>
            <person name="Iwama H."/>
            <person name="Gojobori T."/>
            <person name="Itoh T."/>
            <person name="Niimura Y."/>
            <person name="Fujii Y."/>
            <person name="Habara T."/>
            <person name="Sakai H."/>
            <person name="Sato Y."/>
            <person name="Wilson G."/>
            <person name="Kumar K."/>
            <person name="McCouch S."/>
            <person name="Juretic N."/>
            <person name="Hoen D."/>
            <person name="Wright S."/>
            <person name="Bruskiewich R."/>
            <person name="Bureau T."/>
            <person name="Miyao A."/>
            <person name="Hirochika H."/>
            <person name="Nishikawa T."/>
            <person name="Kadowaki K."/>
            <person name="Sugiura M."/>
            <person name="Burr B."/>
            <person name="Sasaki T."/>
        </authorList>
    </citation>
    <scope>NUCLEOTIDE SEQUENCE [LARGE SCALE GENOMIC DNA]</scope>
    <source>
        <strain evidence="4">cv. Nipponbare</strain>
    </source>
</reference>